<dbReference type="InterPro" id="IPR014001">
    <property type="entry name" value="Helicase_ATP-bd"/>
</dbReference>
<feature type="transmembrane region" description="Helical" evidence="16">
    <location>
        <begin position="791"/>
        <end position="815"/>
    </location>
</feature>
<evidence type="ECO:0000256" key="12">
    <source>
        <dbReference type="ARBA" id="ARBA00022989"/>
    </source>
</evidence>
<reference evidence="20" key="2">
    <citation type="submission" date="2019-11" db="UniProtKB">
        <authorList>
            <consortium name="WormBaseParasite"/>
        </authorList>
    </citation>
    <scope>IDENTIFICATION</scope>
    <source>
        <strain evidence="20">Puerto Rican</strain>
    </source>
</reference>
<evidence type="ECO:0000256" key="13">
    <source>
        <dbReference type="ARBA" id="ARBA00023136"/>
    </source>
</evidence>
<dbReference type="eggNOG" id="KOG0350">
    <property type="taxonomic scope" value="Eukaryota"/>
</dbReference>
<proteinExistence type="inferred from homology"/>
<comment type="domain">
    <text evidence="15">The Q motif is unique to and characteristic of the DEAD box family of RNA helicases and controls ATP binding and hydrolysis.</text>
</comment>
<dbReference type="GO" id="GO:0003723">
    <property type="term" value="F:RNA binding"/>
    <property type="evidence" value="ECO:0007669"/>
    <property type="project" value="UniProtKB-UniRule"/>
</dbReference>
<dbReference type="InParanoid" id="G4VHA2"/>
<dbReference type="ExpressionAtlas" id="G4VHA2">
    <property type="expression patterns" value="baseline"/>
</dbReference>
<dbReference type="FunCoup" id="G4VHA2">
    <property type="interactions" value="2453"/>
</dbReference>
<keyword evidence="4" id="KW-0337">GPI-anchor biosynthesis</keyword>
<keyword evidence="5 16" id="KW-0812">Transmembrane</keyword>
<dbReference type="Gene3D" id="3.40.50.300">
    <property type="entry name" value="P-loop containing nucleotide triphosphate hydrolases"/>
    <property type="match status" value="2"/>
</dbReference>
<keyword evidence="14" id="KW-0325">Glycoprotein</keyword>
<dbReference type="GO" id="GO:0005524">
    <property type="term" value="F:ATP binding"/>
    <property type="evidence" value="ECO:0007669"/>
    <property type="project" value="UniProtKB-UniRule"/>
</dbReference>
<dbReference type="Proteomes" id="UP000008854">
    <property type="component" value="Unassembled WGS sequence"/>
</dbReference>
<dbReference type="PROSITE" id="PS51192">
    <property type="entry name" value="HELICASE_ATP_BIND_1"/>
    <property type="match status" value="1"/>
</dbReference>
<keyword evidence="12 16" id="KW-1133">Transmembrane helix</keyword>
<dbReference type="CDD" id="cd18787">
    <property type="entry name" value="SF2_C_DEAD"/>
    <property type="match status" value="1"/>
</dbReference>
<dbReference type="SMART" id="SM00490">
    <property type="entry name" value="HELICc"/>
    <property type="match status" value="1"/>
</dbReference>
<dbReference type="WBParaSite" id="Smp_247420.1">
    <property type="protein sequence ID" value="Smp_247420.1"/>
    <property type="gene ID" value="Smp_247420"/>
</dbReference>
<name>G4VHA2_SCHMA</name>
<dbReference type="STRING" id="6183.G4VHA2"/>
<evidence type="ECO:0000256" key="1">
    <source>
        <dbReference type="ARBA" id="ARBA00004389"/>
    </source>
</evidence>
<dbReference type="EC" id="3.6.4.13" evidence="15"/>
<sequence length="816" mass="93647">MNCDTATKDRVIGGFTVINEKTKSKAHNVQEVLPFWITKPELFSSDLKQSLSVNEVAKIGEFLRLRLSEIGITHFFPVQSAVIPYMLDCYFTSKHRPLCRPRDICICAPTGSGKTLAYAVPIIQLFLNRVHRFIRALIIVPVRDLAVQVYKTFSQLVNGTDIQVGVLAGIKSFSKEQEDIINLTNESYSVKVDIVIATPGRLVDHLYNTPGFSMERLRILVIDEADRVIVEEKQNWYHTLEDVLYYYTSSTNQNSWSNVSVRKRSRPIPTVGYHYDRSVDITLQKILVSATLTHDPEPLKQFNLYFPILFTSNRIRHDENHIDAVPHDHKNAENNSSEIKKQEKCDENREIPNVISHVKSSENHTTAGVGQFMVPESLEEFLVTAKPDIRVLFLVYLVRQKHKKRILCFANTVDCAKRLNMLLASFKGIKSKFLSSHLHPDKRQRILNLFSVGQCQILVCTDSMARGIDINDVECVVSYDVPPSIKIYIHRIGRTARAGKKGTAYNLLSTNQFYHFKKDLKLAGRKKIKQLQFHQSKWSHFNAEYQVALRNYEMSIKAMMIQLLILCTVSILSFTYADITVTTTPITMTLNNSVNTVQPYFNCNMTQHGFHLRLHCDFHDFSISLLEHCQLHLHLPSGFFIDPYELTSNQPNLKFSIIQPGIQQKLHSTIKQFVNWFTYSKLRKKITDHFDESKQLIIQNNLVDIEAPEWLAQPLTFKFNIDQLGINKSTSYLDLPIHLRYHLPSTKTDNTNGDSIYITEIKHPILNCPKDYNFKNINSQQSFSVIVPIPLLSYLVFVMPITILLLIIGVICLLMA</sequence>
<comment type="subcellular location">
    <subcellularLocation>
        <location evidence="1">Endoplasmic reticulum membrane</location>
        <topology evidence="1">Single-pass membrane protein</topology>
    </subcellularLocation>
</comment>
<evidence type="ECO:0000256" key="15">
    <source>
        <dbReference type="RuleBase" id="RU365068"/>
    </source>
</evidence>
<evidence type="ECO:0000256" key="16">
    <source>
        <dbReference type="SAM" id="Phobius"/>
    </source>
</evidence>
<evidence type="ECO:0000256" key="6">
    <source>
        <dbReference type="ARBA" id="ARBA00022741"/>
    </source>
</evidence>
<dbReference type="InterPro" id="IPR001650">
    <property type="entry name" value="Helicase_C-like"/>
</dbReference>
<dbReference type="AlphaFoldDB" id="G4VHA2"/>
<dbReference type="GO" id="GO:0016787">
    <property type="term" value="F:hydrolase activity"/>
    <property type="evidence" value="ECO:0007669"/>
    <property type="project" value="UniProtKB-KW"/>
</dbReference>
<dbReference type="InterPro" id="IPR027417">
    <property type="entry name" value="P-loop_NTPase"/>
</dbReference>
<dbReference type="SUPFAM" id="SSF52540">
    <property type="entry name" value="P-loop containing nucleoside triphosphate hydrolases"/>
    <property type="match status" value="1"/>
</dbReference>
<evidence type="ECO:0000256" key="3">
    <source>
        <dbReference type="ARBA" id="ARBA00010345"/>
    </source>
</evidence>
<comment type="similarity">
    <text evidence="15">Belongs to the DEAD box helicase family.</text>
</comment>
<dbReference type="GO" id="GO:0005789">
    <property type="term" value="C:endoplasmic reticulum membrane"/>
    <property type="evidence" value="ECO:0007669"/>
    <property type="project" value="UniProtKB-SubCell"/>
</dbReference>
<dbReference type="SMART" id="SM00487">
    <property type="entry name" value="DEXDc"/>
    <property type="match status" value="1"/>
</dbReference>
<dbReference type="PANTHER" id="PTHR24031">
    <property type="entry name" value="RNA HELICASE"/>
    <property type="match status" value="1"/>
</dbReference>
<evidence type="ECO:0000256" key="9">
    <source>
        <dbReference type="ARBA" id="ARBA00022824"/>
    </source>
</evidence>
<evidence type="ECO:0000256" key="4">
    <source>
        <dbReference type="ARBA" id="ARBA00022502"/>
    </source>
</evidence>
<dbReference type="InterPro" id="IPR000629">
    <property type="entry name" value="RNA-helicase_DEAD-box_CS"/>
</dbReference>
<keyword evidence="8 15" id="KW-0347">Helicase</keyword>
<evidence type="ECO:0000256" key="5">
    <source>
        <dbReference type="ARBA" id="ARBA00022692"/>
    </source>
</evidence>
<evidence type="ECO:0000256" key="11">
    <source>
        <dbReference type="ARBA" id="ARBA00022884"/>
    </source>
</evidence>
<evidence type="ECO:0000256" key="8">
    <source>
        <dbReference type="ARBA" id="ARBA00022806"/>
    </source>
</evidence>
<evidence type="ECO:0000259" key="17">
    <source>
        <dbReference type="PROSITE" id="PS51192"/>
    </source>
</evidence>
<keyword evidence="10 15" id="KW-0067">ATP-binding</keyword>
<dbReference type="InterPro" id="IPR011545">
    <property type="entry name" value="DEAD/DEAH_box_helicase_dom"/>
</dbReference>
<dbReference type="Pfam" id="PF08320">
    <property type="entry name" value="PIG-X"/>
    <property type="match status" value="1"/>
</dbReference>
<evidence type="ECO:0000256" key="7">
    <source>
        <dbReference type="ARBA" id="ARBA00022801"/>
    </source>
</evidence>
<feature type="domain" description="Helicase C-terminal" evidence="18">
    <location>
        <begin position="377"/>
        <end position="553"/>
    </location>
</feature>
<dbReference type="PROSITE" id="PS00039">
    <property type="entry name" value="DEAD_ATP_HELICASE"/>
    <property type="match status" value="1"/>
</dbReference>
<dbReference type="Pfam" id="PF00271">
    <property type="entry name" value="Helicase_C"/>
    <property type="match status" value="1"/>
</dbReference>
<comment type="function">
    <text evidence="15">RNA helicase.</text>
</comment>
<evidence type="ECO:0000313" key="19">
    <source>
        <dbReference type="Proteomes" id="UP000008854"/>
    </source>
</evidence>
<reference evidence="19" key="1">
    <citation type="journal article" date="2012" name="PLoS Negl. Trop. Dis.">
        <title>A systematically improved high quality genome and transcriptome of the human blood fluke Schistosoma mansoni.</title>
        <authorList>
            <person name="Protasio A.V."/>
            <person name="Tsai I.J."/>
            <person name="Babbage A."/>
            <person name="Nichol S."/>
            <person name="Hunt M."/>
            <person name="Aslett M.A."/>
            <person name="De Silva N."/>
            <person name="Velarde G.S."/>
            <person name="Anderson T.J."/>
            <person name="Clark R.C."/>
            <person name="Davidson C."/>
            <person name="Dillon G.P."/>
            <person name="Holroyd N.E."/>
            <person name="LoVerde P.T."/>
            <person name="Lloyd C."/>
            <person name="McQuillan J."/>
            <person name="Oliveira G."/>
            <person name="Otto T.D."/>
            <person name="Parker-Manuel S.J."/>
            <person name="Quail M.A."/>
            <person name="Wilson R.A."/>
            <person name="Zerlotini A."/>
            <person name="Dunne D.W."/>
            <person name="Berriman M."/>
        </authorList>
    </citation>
    <scope>NUCLEOTIDE SEQUENCE [LARGE SCALE GENOMIC DNA]</scope>
    <source>
        <strain evidence="19">Puerto Rican</strain>
    </source>
</reference>
<feature type="domain" description="Helicase ATP-binding" evidence="17">
    <location>
        <begin position="95"/>
        <end position="310"/>
    </location>
</feature>
<evidence type="ECO:0000259" key="18">
    <source>
        <dbReference type="PROSITE" id="PS51194"/>
    </source>
</evidence>
<comment type="pathway">
    <text evidence="2">Glycolipid biosynthesis; glycosylphosphatidylinositol-anchor biosynthesis.</text>
</comment>
<comment type="similarity">
    <text evidence="3">Belongs to the PIGX family.</text>
</comment>
<accession>G4VHA2</accession>
<dbReference type="PROSITE" id="PS51194">
    <property type="entry name" value="HELICASE_CTER"/>
    <property type="match status" value="1"/>
</dbReference>
<dbReference type="InterPro" id="IPR013233">
    <property type="entry name" value="PIG-X/PBN1"/>
</dbReference>
<organism evidence="19 20">
    <name type="scientific">Schistosoma mansoni</name>
    <name type="common">Blood fluke</name>
    <dbReference type="NCBI Taxonomy" id="6183"/>
    <lineage>
        <taxon>Eukaryota</taxon>
        <taxon>Metazoa</taxon>
        <taxon>Spiralia</taxon>
        <taxon>Lophotrochozoa</taxon>
        <taxon>Platyhelminthes</taxon>
        <taxon>Trematoda</taxon>
        <taxon>Digenea</taxon>
        <taxon>Strigeidida</taxon>
        <taxon>Schistosomatoidea</taxon>
        <taxon>Schistosomatidae</taxon>
        <taxon>Schistosoma</taxon>
    </lineage>
</organism>
<comment type="catalytic activity">
    <reaction evidence="15">
        <text>ATP + H2O = ADP + phosphate + H(+)</text>
        <dbReference type="Rhea" id="RHEA:13065"/>
        <dbReference type="ChEBI" id="CHEBI:15377"/>
        <dbReference type="ChEBI" id="CHEBI:15378"/>
        <dbReference type="ChEBI" id="CHEBI:30616"/>
        <dbReference type="ChEBI" id="CHEBI:43474"/>
        <dbReference type="ChEBI" id="CHEBI:456216"/>
        <dbReference type="EC" id="3.6.4.13"/>
    </reaction>
</comment>
<evidence type="ECO:0000313" key="20">
    <source>
        <dbReference type="WBParaSite" id="Smp_247420.1"/>
    </source>
</evidence>
<keyword evidence="13 16" id="KW-0472">Membrane</keyword>
<keyword evidence="7 15" id="KW-0378">Hydrolase</keyword>
<dbReference type="GO" id="GO:0006506">
    <property type="term" value="P:GPI anchor biosynthetic process"/>
    <property type="evidence" value="ECO:0007669"/>
    <property type="project" value="UniProtKB-KW"/>
</dbReference>
<evidence type="ECO:0000256" key="14">
    <source>
        <dbReference type="ARBA" id="ARBA00023180"/>
    </source>
</evidence>
<dbReference type="HOGENOM" id="CLU_003041_15_3_1"/>
<dbReference type="Pfam" id="PF00270">
    <property type="entry name" value="DEAD"/>
    <property type="match status" value="1"/>
</dbReference>
<keyword evidence="6 15" id="KW-0547">Nucleotide-binding</keyword>
<keyword evidence="11 15" id="KW-0694">RNA-binding</keyword>
<evidence type="ECO:0000256" key="2">
    <source>
        <dbReference type="ARBA" id="ARBA00004687"/>
    </source>
</evidence>
<keyword evidence="19" id="KW-1185">Reference proteome</keyword>
<evidence type="ECO:0000256" key="10">
    <source>
        <dbReference type="ARBA" id="ARBA00022840"/>
    </source>
</evidence>
<protein>
    <recommendedName>
        <fullName evidence="15">ATP-dependent RNA helicase</fullName>
        <ecNumber evidence="15">3.6.4.13</ecNumber>
    </recommendedName>
</protein>
<dbReference type="GO" id="GO:0003724">
    <property type="term" value="F:RNA helicase activity"/>
    <property type="evidence" value="ECO:0007669"/>
    <property type="project" value="UniProtKB-EC"/>
</dbReference>
<keyword evidence="9" id="KW-0256">Endoplasmic reticulum</keyword>
<dbReference type="CDD" id="cd17956">
    <property type="entry name" value="DEADc_DDX51"/>
    <property type="match status" value="1"/>
</dbReference>